<keyword evidence="6" id="KW-0372">Hormone</keyword>
<dbReference type="SUPFAM" id="SSF56994">
    <property type="entry name" value="Insulin-like"/>
    <property type="match status" value="1"/>
</dbReference>
<dbReference type="STRING" id="9483.ENSCJAP00000009065"/>
<dbReference type="PRINTS" id="PR00276">
    <property type="entry name" value="INSULINFAMLY"/>
</dbReference>
<dbReference type="Ensembl" id="ENSCJAT00000009577.3">
    <property type="protein sequence ID" value="ENSCJAP00000009065.1"/>
    <property type="gene ID" value="ENSCJAG00000004965.4"/>
</dbReference>
<dbReference type="InterPro" id="IPR022353">
    <property type="entry name" value="Insulin_CS"/>
</dbReference>
<dbReference type="GO" id="GO:0001664">
    <property type="term" value="F:G protein-coupled receptor binding"/>
    <property type="evidence" value="ECO:0007669"/>
    <property type="project" value="TreeGrafter"/>
</dbReference>
<dbReference type="InterPro" id="IPR051777">
    <property type="entry name" value="Insulin-like_neuro_ligands"/>
</dbReference>
<dbReference type="GO" id="GO:0005179">
    <property type="term" value="F:hormone activity"/>
    <property type="evidence" value="ECO:0007669"/>
    <property type="project" value="UniProtKB-KW"/>
</dbReference>
<dbReference type="Proteomes" id="UP000008225">
    <property type="component" value="Chromosome 22"/>
</dbReference>
<keyword evidence="8" id="KW-1015">Disulfide bond</keyword>
<evidence type="ECO:0000259" key="12">
    <source>
        <dbReference type="SMART" id="SM00078"/>
    </source>
</evidence>
<dbReference type="PROSITE" id="PS00262">
    <property type="entry name" value="INSULIN"/>
    <property type="match status" value="1"/>
</dbReference>
<evidence type="ECO:0000256" key="3">
    <source>
        <dbReference type="ARBA" id="ARBA00011207"/>
    </source>
</evidence>
<accession>F7I420</accession>
<evidence type="ECO:0000256" key="7">
    <source>
        <dbReference type="ARBA" id="ARBA00022729"/>
    </source>
</evidence>
<protein>
    <recommendedName>
        <fullName evidence="9">Relaxin-3</fullName>
    </recommendedName>
</protein>
<evidence type="ECO:0000256" key="10">
    <source>
        <dbReference type="RuleBase" id="RU000406"/>
    </source>
</evidence>
<feature type="signal peptide" evidence="11">
    <location>
        <begin position="1"/>
        <end position="25"/>
    </location>
</feature>
<dbReference type="GeneTree" id="ENSGT00940000154396"/>
<evidence type="ECO:0000256" key="9">
    <source>
        <dbReference type="ARBA" id="ARBA00040355"/>
    </source>
</evidence>
<comment type="subunit">
    <text evidence="3">Heterodimer of a B chain and an A chain linked by two disulfide bonds.</text>
</comment>
<dbReference type="PANTHER" id="PTHR20968:SF0">
    <property type="entry name" value="RELAXIN-3"/>
    <property type="match status" value="1"/>
</dbReference>
<gene>
    <name evidence="13" type="primary">RLN3</name>
</gene>
<evidence type="ECO:0000256" key="1">
    <source>
        <dbReference type="ARBA" id="ARBA00004613"/>
    </source>
</evidence>
<dbReference type="GeneID" id="100394939"/>
<dbReference type="CDD" id="cd04365">
    <property type="entry name" value="IlGF_relaxin_like"/>
    <property type="match status" value="1"/>
</dbReference>
<evidence type="ECO:0000313" key="14">
    <source>
        <dbReference type="Proteomes" id="UP000008225"/>
    </source>
</evidence>
<evidence type="ECO:0000256" key="8">
    <source>
        <dbReference type="ARBA" id="ARBA00023157"/>
    </source>
</evidence>
<dbReference type="Pfam" id="PF00049">
    <property type="entry name" value="Insulin"/>
    <property type="match status" value="1"/>
</dbReference>
<dbReference type="OrthoDB" id="9443437at2759"/>
<dbReference type="CTD" id="117579"/>
<dbReference type="eggNOG" id="ENOG502S2C4">
    <property type="taxonomic scope" value="Eukaryota"/>
</dbReference>
<dbReference type="SMART" id="SM00078">
    <property type="entry name" value="IlGF"/>
    <property type="match status" value="1"/>
</dbReference>
<sequence>MARYRLLLLLAMWVLTGELWPGTEARAAPYGVKLCGREFIRAVIFTCGGSRWRRSDILARKAMEDSFLDADADGDHLAGTLDEAVGSSEWLILTKSPQAFSRGQPSWQGTPGALRGSRDVLAGLSSSCCKWGCSKSEISSLC</sequence>
<evidence type="ECO:0000256" key="2">
    <source>
        <dbReference type="ARBA" id="ARBA00009034"/>
    </source>
</evidence>
<keyword evidence="4 10" id="KW-0964">Secreted</keyword>
<keyword evidence="5" id="KW-0165">Cleavage on pair of basic residues</keyword>
<dbReference type="AlphaFoldDB" id="F7I420"/>
<dbReference type="RefSeq" id="XP_002761869.3">
    <property type="nucleotide sequence ID" value="XM_002761823.6"/>
</dbReference>
<dbReference type="GO" id="GO:0005576">
    <property type="term" value="C:extracellular region"/>
    <property type="evidence" value="ECO:0007669"/>
    <property type="project" value="UniProtKB-SubCell"/>
</dbReference>
<proteinExistence type="inferred from homology"/>
<reference evidence="13" key="1">
    <citation type="submission" date="2009-03" db="EMBL/GenBank/DDBJ databases">
        <authorList>
            <person name="Warren W."/>
            <person name="Ye L."/>
            <person name="Minx P."/>
            <person name="Worley K."/>
            <person name="Gibbs R."/>
            <person name="Wilson R.K."/>
        </authorList>
    </citation>
    <scope>NUCLEOTIDE SEQUENCE [LARGE SCALE GENOMIC DNA]</scope>
</reference>
<keyword evidence="14" id="KW-1185">Reference proteome</keyword>
<reference evidence="13" key="3">
    <citation type="submission" date="2025-09" db="UniProtKB">
        <authorList>
            <consortium name="Ensembl"/>
        </authorList>
    </citation>
    <scope>IDENTIFICATION</scope>
</reference>
<dbReference type="InterPro" id="IPR016179">
    <property type="entry name" value="Insulin-like"/>
</dbReference>
<feature type="domain" description="Insulin-like" evidence="12">
    <location>
        <begin position="32"/>
        <end position="142"/>
    </location>
</feature>
<comment type="subcellular location">
    <subcellularLocation>
        <location evidence="1 10">Secreted</location>
    </subcellularLocation>
</comment>
<keyword evidence="7 11" id="KW-0732">Signal</keyword>
<dbReference type="FunCoup" id="F7I420">
    <property type="interactions" value="640"/>
</dbReference>
<evidence type="ECO:0000313" key="13">
    <source>
        <dbReference type="Ensembl" id="ENSCJAP00000009065.1"/>
    </source>
</evidence>
<dbReference type="PANTHER" id="PTHR20968">
    <property type="entry name" value="ILGF DOMAIN-CONTAINING PROTEIN"/>
    <property type="match status" value="1"/>
</dbReference>
<dbReference type="InterPro" id="IPR036438">
    <property type="entry name" value="Insulin-like_sf"/>
</dbReference>
<dbReference type="InterPro" id="IPR022352">
    <property type="entry name" value="Ins/IGF/rlx"/>
</dbReference>
<evidence type="ECO:0000256" key="5">
    <source>
        <dbReference type="ARBA" id="ARBA00022685"/>
    </source>
</evidence>
<dbReference type="HOGENOM" id="CLU_120043_0_0_1"/>
<organism evidence="13 14">
    <name type="scientific">Callithrix jacchus</name>
    <name type="common">White-tufted-ear marmoset</name>
    <name type="synonym">Simia Jacchus</name>
    <dbReference type="NCBI Taxonomy" id="9483"/>
    <lineage>
        <taxon>Eukaryota</taxon>
        <taxon>Metazoa</taxon>
        <taxon>Chordata</taxon>
        <taxon>Craniata</taxon>
        <taxon>Vertebrata</taxon>
        <taxon>Euteleostomi</taxon>
        <taxon>Mammalia</taxon>
        <taxon>Eutheria</taxon>
        <taxon>Euarchontoglires</taxon>
        <taxon>Primates</taxon>
        <taxon>Haplorrhini</taxon>
        <taxon>Platyrrhini</taxon>
        <taxon>Cebidae</taxon>
        <taxon>Callitrichinae</taxon>
        <taxon>Callithrix</taxon>
        <taxon>Callithrix</taxon>
    </lineage>
</organism>
<reference evidence="13" key="2">
    <citation type="submission" date="2025-08" db="UniProtKB">
        <authorList>
            <consortium name="Ensembl"/>
        </authorList>
    </citation>
    <scope>IDENTIFICATION</scope>
</reference>
<dbReference type="KEGG" id="cjc:100394939"/>
<evidence type="ECO:0000256" key="6">
    <source>
        <dbReference type="ARBA" id="ARBA00022702"/>
    </source>
</evidence>
<feature type="chain" id="PRO_5003362145" description="Relaxin-3" evidence="11">
    <location>
        <begin position="26"/>
        <end position="142"/>
    </location>
</feature>
<comment type="similarity">
    <text evidence="2 10">Belongs to the insulin family.</text>
</comment>
<evidence type="ECO:0000256" key="11">
    <source>
        <dbReference type="SAM" id="SignalP"/>
    </source>
</evidence>
<name>F7I420_CALJA</name>
<dbReference type="OMA" id="WGCSKRE"/>
<dbReference type="InParanoid" id="F7I420"/>
<evidence type="ECO:0000256" key="4">
    <source>
        <dbReference type="ARBA" id="ARBA00022525"/>
    </source>
</evidence>